<sequence>MAIKIDSEAKSKANTFSSRISAPRLIVAYAVQTLGLVCLFPTLSEAKDPRSVIAPTSTAQPPRSPMDWVHDLGAPQFHARIRARDELLRMSTDAIPALYKGIQFPDLEIRKQSASLLKELQVSNYEREVQRMLQSDEAGLEYELDGWDAFRQSVGDSKGTRQLFGQFARRYRQELSLLESNTTNLGDLSDLNWPEDPHAFLSGRIGIDASKIDPIEWAWQIYLVCQDAPFKCVRTHRLRNGLCTERVHQRLHKSQHEQGLRSLVAAFLDHQQSVDSALLQIAIRWNCKSSGIRLARLALAPHTTASPRTVSTSLSFLARHAPDEGKTYLLQALEDHRPAQTWRILARSRRRVLTQVDDIAFALLLHQEGIDPRDVGFTDIEADAYWIYQDHTIGFSSDQERKRTHEAARKRLDLSSR</sequence>
<reference evidence="2 3" key="1">
    <citation type="submission" date="2019-02" db="EMBL/GenBank/DDBJ databases">
        <title>Deep-cultivation of Planctomycetes and their phenomic and genomic characterization uncovers novel biology.</title>
        <authorList>
            <person name="Wiegand S."/>
            <person name="Jogler M."/>
            <person name="Boedeker C."/>
            <person name="Pinto D."/>
            <person name="Vollmers J."/>
            <person name="Rivas-Marin E."/>
            <person name="Kohn T."/>
            <person name="Peeters S.H."/>
            <person name="Heuer A."/>
            <person name="Rast P."/>
            <person name="Oberbeckmann S."/>
            <person name="Bunk B."/>
            <person name="Jeske O."/>
            <person name="Meyerdierks A."/>
            <person name="Storesund J.E."/>
            <person name="Kallscheuer N."/>
            <person name="Luecker S."/>
            <person name="Lage O.M."/>
            <person name="Pohl T."/>
            <person name="Merkel B.J."/>
            <person name="Hornburger P."/>
            <person name="Mueller R.-W."/>
            <person name="Bruemmer F."/>
            <person name="Labrenz M."/>
            <person name="Spormann A.M."/>
            <person name="Op den Camp H."/>
            <person name="Overmann J."/>
            <person name="Amann R."/>
            <person name="Jetten M.S.M."/>
            <person name="Mascher T."/>
            <person name="Medema M.H."/>
            <person name="Devos D.P."/>
            <person name="Kaster A.-K."/>
            <person name="Ovreas L."/>
            <person name="Rohde M."/>
            <person name="Galperin M.Y."/>
            <person name="Jogler C."/>
        </authorList>
    </citation>
    <scope>NUCLEOTIDE SEQUENCE [LARGE SCALE GENOMIC DNA]</scope>
    <source>
        <strain evidence="2 3">FF011L</strain>
    </source>
</reference>
<dbReference type="AlphaFoldDB" id="A0A517MFJ4"/>
<dbReference type="Proteomes" id="UP000320672">
    <property type="component" value="Chromosome"/>
</dbReference>
<keyword evidence="3" id="KW-1185">Reference proteome</keyword>
<organism evidence="2 3">
    <name type="scientific">Roseimaritima multifibrata</name>
    <dbReference type="NCBI Taxonomy" id="1930274"/>
    <lineage>
        <taxon>Bacteria</taxon>
        <taxon>Pseudomonadati</taxon>
        <taxon>Planctomycetota</taxon>
        <taxon>Planctomycetia</taxon>
        <taxon>Pirellulales</taxon>
        <taxon>Pirellulaceae</taxon>
        <taxon>Roseimaritima</taxon>
    </lineage>
</organism>
<evidence type="ECO:0000313" key="2">
    <source>
        <dbReference type="EMBL" id="QDS93661.1"/>
    </source>
</evidence>
<feature type="region of interest" description="Disordered" evidence="1">
    <location>
        <begin position="398"/>
        <end position="417"/>
    </location>
</feature>
<name>A0A517MFJ4_9BACT</name>
<protein>
    <submittedName>
        <fullName evidence="2">Uncharacterized protein</fullName>
    </submittedName>
</protein>
<gene>
    <name evidence="2" type="ORF">FF011L_24340</name>
</gene>
<dbReference type="RefSeq" id="WP_145351781.1">
    <property type="nucleotide sequence ID" value="NZ_CP036262.1"/>
</dbReference>
<evidence type="ECO:0000313" key="3">
    <source>
        <dbReference type="Proteomes" id="UP000320672"/>
    </source>
</evidence>
<dbReference type="EMBL" id="CP036262">
    <property type="protein sequence ID" value="QDS93661.1"/>
    <property type="molecule type" value="Genomic_DNA"/>
</dbReference>
<evidence type="ECO:0000256" key="1">
    <source>
        <dbReference type="SAM" id="MobiDB-lite"/>
    </source>
</evidence>
<proteinExistence type="predicted"/>
<dbReference type="OrthoDB" id="268545at2"/>
<dbReference type="KEGG" id="rml:FF011L_24340"/>
<accession>A0A517MFJ4</accession>